<accession>A0ABT4RS35</accession>
<dbReference type="Proteomes" id="UP001147700">
    <property type="component" value="Unassembled WGS sequence"/>
</dbReference>
<evidence type="ECO:0000313" key="4">
    <source>
        <dbReference type="Proteomes" id="UP001147700"/>
    </source>
</evidence>
<evidence type="ECO:0000313" key="3">
    <source>
        <dbReference type="EMBL" id="MDA0141402.1"/>
    </source>
</evidence>
<dbReference type="PANTHER" id="PTHR48107:SF7">
    <property type="entry name" value="RE15974P"/>
    <property type="match status" value="1"/>
</dbReference>
<gene>
    <name evidence="3" type="ORF">OJ962_28155</name>
</gene>
<evidence type="ECO:0000256" key="1">
    <source>
        <dbReference type="ARBA" id="ARBA00006484"/>
    </source>
</evidence>
<organism evidence="3 4">
    <name type="scientific">Solirubrobacter deserti</name>
    <dbReference type="NCBI Taxonomy" id="2282478"/>
    <lineage>
        <taxon>Bacteria</taxon>
        <taxon>Bacillati</taxon>
        <taxon>Actinomycetota</taxon>
        <taxon>Thermoleophilia</taxon>
        <taxon>Solirubrobacterales</taxon>
        <taxon>Solirubrobacteraceae</taxon>
        <taxon>Solirubrobacter</taxon>
    </lineage>
</organism>
<sequence length="252" mass="26008">MKVALVTGVSRRAGIGFAIARRLTEAGVKVFAHHHVAHDAERAWGADPAGIEAVIAQLGGETAHAGFDLARPDAPAQLIDAARAAFGHVDILVCNHASSGPDGALEDVTAEMLDAHWAVNTRASLLLAQAFAAQHDGREGGRIVLLTSGQGQGPMPGAIAYATSKGALAAITLSLADGLADRGITVNCVNPGPTDTGWATPGLLDAVTEHMPAGRWGEPDDAARLIAFLVSDDGRWITGQTIHSEGGFRRGE</sequence>
<dbReference type="Pfam" id="PF13561">
    <property type="entry name" value="adh_short_C2"/>
    <property type="match status" value="1"/>
</dbReference>
<name>A0ABT4RS35_9ACTN</name>
<dbReference type="InterPro" id="IPR020904">
    <property type="entry name" value="Sc_DH/Rdtase_CS"/>
</dbReference>
<dbReference type="PANTHER" id="PTHR48107">
    <property type="entry name" value="NADPH-DEPENDENT ALDEHYDE REDUCTASE-LIKE PROTEIN, CHLOROPLASTIC-RELATED"/>
    <property type="match status" value="1"/>
</dbReference>
<dbReference type="NCBIfam" id="NF009389">
    <property type="entry name" value="PRK12748.1"/>
    <property type="match status" value="1"/>
</dbReference>
<keyword evidence="2" id="KW-0560">Oxidoreductase</keyword>
<comment type="caution">
    <text evidence="3">The sequence shown here is derived from an EMBL/GenBank/DDBJ whole genome shotgun (WGS) entry which is preliminary data.</text>
</comment>
<dbReference type="PRINTS" id="PR00081">
    <property type="entry name" value="GDHRDH"/>
</dbReference>
<dbReference type="InterPro" id="IPR002347">
    <property type="entry name" value="SDR_fam"/>
</dbReference>
<comment type="similarity">
    <text evidence="1">Belongs to the short-chain dehydrogenases/reductases (SDR) family.</text>
</comment>
<keyword evidence="4" id="KW-1185">Reference proteome</keyword>
<dbReference type="Gene3D" id="3.40.50.720">
    <property type="entry name" value="NAD(P)-binding Rossmann-like Domain"/>
    <property type="match status" value="1"/>
</dbReference>
<dbReference type="RefSeq" id="WP_202957483.1">
    <property type="nucleotide sequence ID" value="NZ_JAPCID010000056.1"/>
</dbReference>
<dbReference type="EMBL" id="JAPCID010000056">
    <property type="protein sequence ID" value="MDA0141402.1"/>
    <property type="molecule type" value="Genomic_DNA"/>
</dbReference>
<proteinExistence type="inferred from homology"/>
<dbReference type="PROSITE" id="PS00061">
    <property type="entry name" value="ADH_SHORT"/>
    <property type="match status" value="1"/>
</dbReference>
<protein>
    <submittedName>
        <fullName evidence="3">SDR family oxidoreductase</fullName>
    </submittedName>
</protein>
<dbReference type="SUPFAM" id="SSF51735">
    <property type="entry name" value="NAD(P)-binding Rossmann-fold domains"/>
    <property type="match status" value="1"/>
</dbReference>
<evidence type="ECO:0000256" key="2">
    <source>
        <dbReference type="ARBA" id="ARBA00023002"/>
    </source>
</evidence>
<reference evidence="3" key="1">
    <citation type="submission" date="2022-10" db="EMBL/GenBank/DDBJ databases">
        <title>The WGS of Solirubrobacter sp. CPCC 204708.</title>
        <authorList>
            <person name="Jiang Z."/>
        </authorList>
    </citation>
    <scope>NUCLEOTIDE SEQUENCE</scope>
    <source>
        <strain evidence="3">CPCC 204708</strain>
    </source>
</reference>
<dbReference type="InterPro" id="IPR036291">
    <property type="entry name" value="NAD(P)-bd_dom_sf"/>
</dbReference>